<comment type="caution">
    <text evidence="2">The sequence shown here is derived from an EMBL/GenBank/DDBJ whole genome shotgun (WGS) entry which is preliminary data.</text>
</comment>
<name>A0ABT0Q6Y9_9RHOB</name>
<gene>
    <name evidence="2" type="ORF">M3P21_19120</name>
</gene>
<dbReference type="RefSeq" id="WP_249712634.1">
    <property type="nucleotide sequence ID" value="NZ_JAMFMB010000033.1"/>
</dbReference>
<accession>A0ABT0Q6Y9</accession>
<sequence length="297" mass="32546">MTRVDIALCTFRRPAVRETLASLAAQDLPADVSIRVIVADNDDSDSARATVEDAAASLSVPVQYVHAPARNISIARNACLDAANADWVAFLDDDERAEPDWLARLLACATQTGADAVFGPALAEYGPEAPGWMRQQDHHSNHPARRGDEVETGHTCNALLRWRGAPWQDQRFDLARGRSGGEDTELFFRLHHAGARFEICEEAIVREAVAPDRLELSWLLRRKYRAGQSFAARAGGIPTRTALMASAAAKALFCAAMMLATCWSPDRCRFWYLRGAMHLGVISGCLSLAQPEIYGRG</sequence>
<keyword evidence="3" id="KW-1185">Reference proteome</keyword>
<dbReference type="InterPro" id="IPR050834">
    <property type="entry name" value="Glycosyltransf_2"/>
</dbReference>
<feature type="domain" description="Glycosyltransferase 2-like" evidence="1">
    <location>
        <begin position="8"/>
        <end position="155"/>
    </location>
</feature>
<dbReference type="Pfam" id="PF00535">
    <property type="entry name" value="Glycos_transf_2"/>
    <property type="match status" value="1"/>
</dbReference>
<protein>
    <submittedName>
        <fullName evidence="2">Glycosyltransferase</fullName>
    </submittedName>
</protein>
<dbReference type="SUPFAM" id="SSF53448">
    <property type="entry name" value="Nucleotide-diphospho-sugar transferases"/>
    <property type="match status" value="1"/>
</dbReference>
<reference evidence="2" key="1">
    <citation type="submission" date="2022-05" db="EMBL/GenBank/DDBJ databases">
        <authorList>
            <person name="Park J.-S."/>
        </authorList>
    </citation>
    <scope>NUCLEOTIDE SEQUENCE</scope>
    <source>
        <strain evidence="2">2012CJ41-6</strain>
    </source>
</reference>
<dbReference type="Proteomes" id="UP001203880">
    <property type="component" value="Unassembled WGS sequence"/>
</dbReference>
<proteinExistence type="predicted"/>
<evidence type="ECO:0000313" key="3">
    <source>
        <dbReference type="Proteomes" id="UP001203880"/>
    </source>
</evidence>
<dbReference type="Gene3D" id="3.90.550.10">
    <property type="entry name" value="Spore Coat Polysaccharide Biosynthesis Protein SpsA, Chain A"/>
    <property type="match status" value="1"/>
</dbReference>
<dbReference type="InterPro" id="IPR029044">
    <property type="entry name" value="Nucleotide-diphossugar_trans"/>
</dbReference>
<dbReference type="PANTHER" id="PTHR43685">
    <property type="entry name" value="GLYCOSYLTRANSFERASE"/>
    <property type="match status" value="1"/>
</dbReference>
<dbReference type="PANTHER" id="PTHR43685:SF3">
    <property type="entry name" value="SLR2126 PROTEIN"/>
    <property type="match status" value="1"/>
</dbReference>
<organism evidence="2 3">
    <name type="scientific">Ruegeria spongiae</name>
    <dbReference type="NCBI Taxonomy" id="2942209"/>
    <lineage>
        <taxon>Bacteria</taxon>
        <taxon>Pseudomonadati</taxon>
        <taxon>Pseudomonadota</taxon>
        <taxon>Alphaproteobacteria</taxon>
        <taxon>Rhodobacterales</taxon>
        <taxon>Roseobacteraceae</taxon>
        <taxon>Ruegeria</taxon>
    </lineage>
</organism>
<evidence type="ECO:0000313" key="2">
    <source>
        <dbReference type="EMBL" id="MCL6285644.1"/>
    </source>
</evidence>
<dbReference type="EMBL" id="JAMFMB010000033">
    <property type="protein sequence ID" value="MCL6285644.1"/>
    <property type="molecule type" value="Genomic_DNA"/>
</dbReference>
<evidence type="ECO:0000259" key="1">
    <source>
        <dbReference type="Pfam" id="PF00535"/>
    </source>
</evidence>
<dbReference type="InterPro" id="IPR001173">
    <property type="entry name" value="Glyco_trans_2-like"/>
</dbReference>